<name>A0A174EY26_9FIRM</name>
<dbReference type="Pfam" id="PF13546">
    <property type="entry name" value="DDE_5"/>
    <property type="match status" value="1"/>
</dbReference>
<dbReference type="AlphaFoldDB" id="A0A174EY26"/>
<gene>
    <name evidence="2" type="ORF">ERS852476_02799</name>
</gene>
<proteinExistence type="predicted"/>
<dbReference type="Proteomes" id="UP000095645">
    <property type="component" value="Unassembled WGS sequence"/>
</dbReference>
<organism evidence="2 3">
    <name type="scientific">Blautia obeum</name>
    <dbReference type="NCBI Taxonomy" id="40520"/>
    <lineage>
        <taxon>Bacteria</taxon>
        <taxon>Bacillati</taxon>
        <taxon>Bacillota</taxon>
        <taxon>Clostridia</taxon>
        <taxon>Lachnospirales</taxon>
        <taxon>Lachnospiraceae</taxon>
        <taxon>Blautia</taxon>
    </lineage>
</organism>
<accession>A0A174EY26</accession>
<protein>
    <recommendedName>
        <fullName evidence="1">Transposase IS701-like DDE domain-containing protein</fullName>
    </recommendedName>
</protein>
<evidence type="ECO:0000313" key="2">
    <source>
        <dbReference type="EMBL" id="CUO41436.1"/>
    </source>
</evidence>
<dbReference type="InterPro" id="IPR038721">
    <property type="entry name" value="IS701-like_DDE_dom"/>
</dbReference>
<evidence type="ECO:0000259" key="1">
    <source>
        <dbReference type="Pfam" id="PF13546"/>
    </source>
</evidence>
<dbReference type="EMBL" id="CYZP01000027">
    <property type="protein sequence ID" value="CUO41436.1"/>
    <property type="molecule type" value="Genomic_DNA"/>
</dbReference>
<sequence>MNITAKVALRMIPDSLATQPIFLCVDDTMVAKTGTRFENVSKLFDHAAHNGSNYLNGHCFVNIMLCIPVWKNDRVSYLSLPLGYRMWQKKESKLELAASMIRQVMPEFQEKKQAIILCDSWYTKQNLGSIVDEYQNLDLIGNARIDSVMYDPAPAHTGRRGRPAKHGKRLSVETDFAFSNEKIGDYYIGAHRVITNLFGCREIQAYVTATEKEHGTKRLFFSTIFPEDLQIFCAYQEKEPLNQTGSDRMKYIPLFLYSFQWNIETSYYEQKTIWSLCSYMVRSCKGIEMLVNLINICYCAMKILPYQDEQFSEYRTKSVQEFLFELSQGIRSQIFLTNFVRNIETHIKSNVIIKALKQLIRQQVY</sequence>
<evidence type="ECO:0000313" key="3">
    <source>
        <dbReference type="Proteomes" id="UP000095645"/>
    </source>
</evidence>
<feature type="domain" description="Transposase IS701-like DDE" evidence="1">
    <location>
        <begin position="9"/>
        <end position="171"/>
    </location>
</feature>
<reference evidence="2 3" key="1">
    <citation type="submission" date="2015-09" db="EMBL/GenBank/DDBJ databases">
        <authorList>
            <consortium name="Pathogen Informatics"/>
        </authorList>
    </citation>
    <scope>NUCLEOTIDE SEQUENCE [LARGE SCALE GENOMIC DNA]</scope>
    <source>
        <strain evidence="2 3">2789STDY5834861</strain>
    </source>
</reference>